<dbReference type="NCBIfam" id="TIGR00219">
    <property type="entry name" value="mreC"/>
    <property type="match status" value="1"/>
</dbReference>
<protein>
    <recommendedName>
        <fullName evidence="2 5">Cell shape-determining protein MreC</fullName>
    </recommendedName>
    <alternativeName>
        <fullName evidence="4 5">Cell shape protein MreC</fullName>
    </alternativeName>
</protein>
<dbReference type="PIRSF" id="PIRSF038471">
    <property type="entry name" value="MreC"/>
    <property type="match status" value="1"/>
</dbReference>
<evidence type="ECO:0000256" key="5">
    <source>
        <dbReference type="PIRNR" id="PIRNR038471"/>
    </source>
</evidence>
<feature type="domain" description="Rod shape-determining protein MreC beta-barrel core" evidence="7">
    <location>
        <begin position="130"/>
        <end position="281"/>
    </location>
</feature>
<reference evidence="8 9" key="1">
    <citation type="submission" date="2017-10" db="EMBL/GenBank/DDBJ databases">
        <title>Resolving the taxonomy of Roseburia spp., Eubacterium rectale and Agathobacter spp. through phylogenomic analysis.</title>
        <authorList>
            <person name="Sheridan P.O."/>
            <person name="Walker A.W."/>
            <person name="Duncan S.H."/>
            <person name="Scott K.P."/>
            <person name="Toole P.W.O."/>
            <person name="Luis P."/>
            <person name="Flint H.J."/>
        </authorList>
    </citation>
    <scope>NUCLEOTIDE SEQUENCE [LARGE SCALE GENOMIC DNA]</scope>
    <source>
        <strain evidence="8 9">JK623</strain>
    </source>
</reference>
<dbReference type="InterPro" id="IPR007221">
    <property type="entry name" value="MreC"/>
</dbReference>
<dbReference type="Gene3D" id="2.40.10.350">
    <property type="entry name" value="Rod shape-determining protein MreC, domain 2"/>
    <property type="match status" value="1"/>
</dbReference>
<feature type="coiled-coil region" evidence="6">
    <location>
        <begin position="76"/>
        <end position="103"/>
    </location>
</feature>
<proteinExistence type="inferred from homology"/>
<comment type="function">
    <text evidence="5">Involved in formation and maintenance of cell shape.</text>
</comment>
<dbReference type="Proteomes" id="UP000224563">
    <property type="component" value="Unassembled WGS sequence"/>
</dbReference>
<evidence type="ECO:0000256" key="3">
    <source>
        <dbReference type="ARBA" id="ARBA00022960"/>
    </source>
</evidence>
<dbReference type="RefSeq" id="WP_099385492.1">
    <property type="nucleotide sequence ID" value="NZ_JANSWH010000099.1"/>
</dbReference>
<sequence length="289" mass="31852">MRKHRFTSKKRKHIPTKYLLLVLSFVCVISIFTGLVFNISGGPLSAVAGYVFVPMQTGINNIGQWTSKKVNNFKTLSEVLEENEELKKQIDDLTNELTVSRMESYEVDNYREILKLDELYPGYEKIAASVVASDNNNWFDVFTINRGSNSGIEVGMNVLAGSGLAGIVISVSPNFATVRSVIDDANNVSAMVTTTGDNFNVSGNLQLMKEDQVITFSELRDTKGKVSIGDPVVTSYVSDQYEQGILIGYINSIEENSNGLTKSGTITPVVDFEHIQTVLVILNVKETSE</sequence>
<accession>A0A2G3E5N9</accession>
<dbReference type="EMBL" id="PDYG01000006">
    <property type="protein sequence ID" value="PHU38589.1"/>
    <property type="molecule type" value="Genomic_DNA"/>
</dbReference>
<dbReference type="PANTHER" id="PTHR34138:SF1">
    <property type="entry name" value="CELL SHAPE-DETERMINING PROTEIN MREC"/>
    <property type="match status" value="1"/>
</dbReference>
<keyword evidence="3 5" id="KW-0133">Cell shape</keyword>
<dbReference type="GO" id="GO:0008360">
    <property type="term" value="P:regulation of cell shape"/>
    <property type="evidence" value="ECO:0007669"/>
    <property type="project" value="UniProtKB-KW"/>
</dbReference>
<dbReference type="InterPro" id="IPR042177">
    <property type="entry name" value="Cell/Rod_1"/>
</dbReference>
<dbReference type="AlphaFoldDB" id="A0A2G3E5N9"/>
<dbReference type="Gene3D" id="2.40.10.340">
    <property type="entry name" value="Rod shape-determining protein MreC, domain 1"/>
    <property type="match status" value="1"/>
</dbReference>
<gene>
    <name evidence="8" type="primary">mreC</name>
    <name evidence="8" type="ORF">CSX02_02305</name>
</gene>
<evidence type="ECO:0000256" key="2">
    <source>
        <dbReference type="ARBA" id="ARBA00013855"/>
    </source>
</evidence>
<evidence type="ECO:0000256" key="6">
    <source>
        <dbReference type="SAM" id="Coils"/>
    </source>
</evidence>
<evidence type="ECO:0000256" key="1">
    <source>
        <dbReference type="ARBA" id="ARBA00009369"/>
    </source>
</evidence>
<dbReference type="InterPro" id="IPR055342">
    <property type="entry name" value="MreC_beta-barrel_core"/>
</dbReference>
<reference evidence="8 9" key="2">
    <citation type="submission" date="2017-10" db="EMBL/GenBank/DDBJ databases">
        <authorList>
            <person name="Banno H."/>
            <person name="Chua N.-H."/>
        </authorList>
    </citation>
    <scope>NUCLEOTIDE SEQUENCE [LARGE SCALE GENOMIC DNA]</scope>
    <source>
        <strain evidence="8 9">JK623</strain>
    </source>
</reference>
<dbReference type="InterPro" id="IPR042175">
    <property type="entry name" value="Cell/Rod_MreC_2"/>
</dbReference>
<dbReference type="Pfam" id="PF04085">
    <property type="entry name" value="MreC"/>
    <property type="match status" value="1"/>
</dbReference>
<dbReference type="GO" id="GO:0005886">
    <property type="term" value="C:plasma membrane"/>
    <property type="evidence" value="ECO:0007669"/>
    <property type="project" value="TreeGrafter"/>
</dbReference>
<evidence type="ECO:0000313" key="8">
    <source>
        <dbReference type="EMBL" id="PHU38589.1"/>
    </source>
</evidence>
<name>A0A2G3E5N9_9FIRM</name>
<dbReference type="PANTHER" id="PTHR34138">
    <property type="entry name" value="CELL SHAPE-DETERMINING PROTEIN MREC"/>
    <property type="match status" value="1"/>
</dbReference>
<keyword evidence="9" id="KW-1185">Reference proteome</keyword>
<evidence type="ECO:0000256" key="4">
    <source>
        <dbReference type="ARBA" id="ARBA00032089"/>
    </source>
</evidence>
<organism evidence="8 9">
    <name type="scientific">Agathobacter ruminis</name>
    <dbReference type="NCBI Taxonomy" id="1712665"/>
    <lineage>
        <taxon>Bacteria</taxon>
        <taxon>Bacillati</taxon>
        <taxon>Bacillota</taxon>
        <taxon>Clostridia</taxon>
        <taxon>Lachnospirales</taxon>
        <taxon>Lachnospiraceae</taxon>
        <taxon>Agathobacter</taxon>
    </lineage>
</organism>
<keyword evidence="6" id="KW-0175">Coiled coil</keyword>
<comment type="caution">
    <text evidence="8">The sequence shown here is derived from an EMBL/GenBank/DDBJ whole genome shotgun (WGS) entry which is preliminary data.</text>
</comment>
<evidence type="ECO:0000313" key="9">
    <source>
        <dbReference type="Proteomes" id="UP000224563"/>
    </source>
</evidence>
<evidence type="ECO:0000259" key="7">
    <source>
        <dbReference type="Pfam" id="PF04085"/>
    </source>
</evidence>
<comment type="similarity">
    <text evidence="1 5">Belongs to the MreC family.</text>
</comment>